<organism evidence="1 3">
    <name type="scientific">Caldimonas thermodepolymerans</name>
    <dbReference type="NCBI Taxonomy" id="215580"/>
    <lineage>
        <taxon>Bacteria</taxon>
        <taxon>Pseudomonadati</taxon>
        <taxon>Pseudomonadota</taxon>
        <taxon>Betaproteobacteria</taxon>
        <taxon>Burkholderiales</taxon>
        <taxon>Sphaerotilaceae</taxon>
        <taxon>Caldimonas</taxon>
    </lineage>
</organism>
<evidence type="ECO:0000313" key="4">
    <source>
        <dbReference type="Proteomes" id="UP000294772"/>
    </source>
</evidence>
<evidence type="ECO:0000313" key="1">
    <source>
        <dbReference type="EMBL" id="PPE69708.1"/>
    </source>
</evidence>
<name>A0A2S5T481_9BURK</name>
<protein>
    <submittedName>
        <fullName evidence="1">Uncharacterized protein</fullName>
    </submittedName>
</protein>
<dbReference type="AlphaFoldDB" id="A0A2S5T481"/>
<sequence length="73" mass="8142">MVGLVARRSRSQLSAAVAMHGRGGRSSLLRLTPAQVEEGQRSRWPTLSKLFRTPSRTPAFLCTDFAPSQWFQP</sequence>
<dbReference type="EMBL" id="SLXF01000009">
    <property type="protein sequence ID" value="TCP04946.1"/>
    <property type="molecule type" value="Genomic_DNA"/>
</dbReference>
<reference evidence="2 4" key="2">
    <citation type="submission" date="2019-03" db="EMBL/GenBank/DDBJ databases">
        <title>Genomic Encyclopedia of Type Strains, Phase IV (KMG-IV): sequencing the most valuable type-strain genomes for metagenomic binning, comparative biology and taxonomic classification.</title>
        <authorList>
            <person name="Goeker M."/>
        </authorList>
    </citation>
    <scope>NUCLEOTIDE SEQUENCE [LARGE SCALE GENOMIC DNA]</scope>
    <source>
        <strain evidence="2 4">DSM 15264</strain>
    </source>
</reference>
<comment type="caution">
    <text evidence="1">The sequence shown here is derived from an EMBL/GenBank/DDBJ whole genome shotgun (WGS) entry which is preliminary data.</text>
</comment>
<evidence type="ECO:0000313" key="3">
    <source>
        <dbReference type="Proteomes" id="UP000239406"/>
    </source>
</evidence>
<keyword evidence="3" id="KW-1185">Reference proteome</keyword>
<evidence type="ECO:0000313" key="2">
    <source>
        <dbReference type="EMBL" id="TCP04946.1"/>
    </source>
</evidence>
<dbReference type="Proteomes" id="UP000294772">
    <property type="component" value="Unassembled WGS sequence"/>
</dbReference>
<accession>A0A2S5T481</accession>
<proteinExistence type="predicted"/>
<gene>
    <name evidence="1" type="ORF">C1702_10980</name>
    <name evidence="2" type="ORF">EV676_10932</name>
</gene>
<dbReference type="EMBL" id="PSNY01000010">
    <property type="protein sequence ID" value="PPE69708.1"/>
    <property type="molecule type" value="Genomic_DNA"/>
</dbReference>
<reference evidence="1 3" key="1">
    <citation type="submission" date="2018-02" db="EMBL/GenBank/DDBJ databases">
        <title>Reclassifiation of [Polyangium] brachysporum DSM 7029 as Guopingzhaonella breviflexa gen. nov., sp. nov., a member of the family Comamonadaceae.</title>
        <authorList>
            <person name="Tang B."/>
        </authorList>
    </citation>
    <scope>NUCLEOTIDE SEQUENCE [LARGE SCALE GENOMIC DNA]</scope>
    <source>
        <strain evidence="1 3">DSM 15344</strain>
    </source>
</reference>
<dbReference type="Proteomes" id="UP000239406">
    <property type="component" value="Unassembled WGS sequence"/>
</dbReference>